<feature type="transmembrane region" description="Helical" evidence="1">
    <location>
        <begin position="75"/>
        <end position="95"/>
    </location>
</feature>
<keyword evidence="1" id="KW-0472">Membrane</keyword>
<name>A0ABQ9CYA4_9PASS</name>
<gene>
    <name evidence="2" type="ORF">WISP_123518</name>
</gene>
<dbReference type="Proteomes" id="UP001145742">
    <property type="component" value="Unassembled WGS sequence"/>
</dbReference>
<keyword evidence="1" id="KW-0812">Transmembrane</keyword>
<sequence length="286" mass="31143">MLGKKGQAIGFLTTSASLAVGPEVLSPAGLADFPFLWLVNSVGHSNGMDPVIPSVPSASMHILSKSKSKPTSVSWLRFPCFLAALNVINFHGILMNQPNMLLMKMLKQIFDLEHLKNPAPTFKGQDLLDPGISEKTPMRTVCGSPLEVADVSPSLIMTSPVGDAKVHLVLQFITNSLMKLQQDCAEALEKANVSGMFSEYAKVFCALYLYYLNAFHMTVNGERIDVVDWNGWLACLCWWRRGVPLSSNCHKPTCGAMGYTGITSDSHEYPGDLVASGVVFLEDQSS</sequence>
<keyword evidence="1" id="KW-1133">Transmembrane helix</keyword>
<reference evidence="2" key="1">
    <citation type="submission" date="2019-10" db="EMBL/GenBank/DDBJ databases">
        <authorList>
            <person name="Soares A.E.R."/>
            <person name="Aleixo A."/>
            <person name="Schneider P."/>
            <person name="Miyaki C.Y."/>
            <person name="Schneider M.P."/>
            <person name="Mello C."/>
            <person name="Vasconcelos A.T.R."/>
        </authorList>
    </citation>
    <scope>NUCLEOTIDE SEQUENCE</scope>
    <source>
        <tissue evidence="2">Muscle</tissue>
    </source>
</reference>
<organism evidence="2 3">
    <name type="scientific">Willisornis vidua</name>
    <name type="common">Xingu scale-backed antbird</name>
    <dbReference type="NCBI Taxonomy" id="1566151"/>
    <lineage>
        <taxon>Eukaryota</taxon>
        <taxon>Metazoa</taxon>
        <taxon>Chordata</taxon>
        <taxon>Craniata</taxon>
        <taxon>Vertebrata</taxon>
        <taxon>Euteleostomi</taxon>
        <taxon>Archelosauria</taxon>
        <taxon>Archosauria</taxon>
        <taxon>Dinosauria</taxon>
        <taxon>Saurischia</taxon>
        <taxon>Theropoda</taxon>
        <taxon>Coelurosauria</taxon>
        <taxon>Aves</taxon>
        <taxon>Neognathae</taxon>
        <taxon>Neoaves</taxon>
        <taxon>Telluraves</taxon>
        <taxon>Australaves</taxon>
        <taxon>Passeriformes</taxon>
        <taxon>Thamnophilidae</taxon>
        <taxon>Willisornis</taxon>
    </lineage>
</organism>
<protein>
    <submittedName>
        <fullName evidence="2">Uncharacterized protein</fullName>
    </submittedName>
</protein>
<evidence type="ECO:0000256" key="1">
    <source>
        <dbReference type="SAM" id="Phobius"/>
    </source>
</evidence>
<dbReference type="EMBL" id="WHWB01034567">
    <property type="protein sequence ID" value="KAJ7408106.1"/>
    <property type="molecule type" value="Genomic_DNA"/>
</dbReference>
<accession>A0ABQ9CYA4</accession>
<keyword evidence="3" id="KW-1185">Reference proteome</keyword>
<evidence type="ECO:0000313" key="2">
    <source>
        <dbReference type="EMBL" id="KAJ7408106.1"/>
    </source>
</evidence>
<comment type="caution">
    <text evidence="2">The sequence shown here is derived from an EMBL/GenBank/DDBJ whole genome shotgun (WGS) entry which is preliminary data.</text>
</comment>
<proteinExistence type="predicted"/>
<evidence type="ECO:0000313" key="3">
    <source>
        <dbReference type="Proteomes" id="UP001145742"/>
    </source>
</evidence>